<dbReference type="EMBL" id="JANQDX010000016">
    <property type="protein sequence ID" value="KAL0910365.1"/>
    <property type="molecule type" value="Genomic_DNA"/>
</dbReference>
<gene>
    <name evidence="2" type="ORF">M5K25_021341</name>
</gene>
<evidence type="ECO:0000313" key="3">
    <source>
        <dbReference type="Proteomes" id="UP001552299"/>
    </source>
</evidence>
<dbReference type="AlphaFoldDB" id="A0ABD0UC61"/>
<feature type="compositionally biased region" description="Basic and acidic residues" evidence="1">
    <location>
        <begin position="187"/>
        <end position="198"/>
    </location>
</feature>
<accession>A0ABD0UC61</accession>
<proteinExistence type="predicted"/>
<organism evidence="2 3">
    <name type="scientific">Dendrobium thyrsiflorum</name>
    <name type="common">Pinecone-like raceme dendrobium</name>
    <name type="synonym">Orchid</name>
    <dbReference type="NCBI Taxonomy" id="117978"/>
    <lineage>
        <taxon>Eukaryota</taxon>
        <taxon>Viridiplantae</taxon>
        <taxon>Streptophyta</taxon>
        <taxon>Embryophyta</taxon>
        <taxon>Tracheophyta</taxon>
        <taxon>Spermatophyta</taxon>
        <taxon>Magnoliopsida</taxon>
        <taxon>Liliopsida</taxon>
        <taxon>Asparagales</taxon>
        <taxon>Orchidaceae</taxon>
        <taxon>Epidendroideae</taxon>
        <taxon>Malaxideae</taxon>
        <taxon>Dendrobiinae</taxon>
        <taxon>Dendrobium</taxon>
    </lineage>
</organism>
<name>A0ABD0UC61_DENTH</name>
<dbReference type="Proteomes" id="UP001552299">
    <property type="component" value="Unassembled WGS sequence"/>
</dbReference>
<reference evidence="2 3" key="1">
    <citation type="journal article" date="2024" name="Plant Biotechnol. J.">
        <title>Dendrobium thyrsiflorum genome and its molecular insights into genes involved in important horticultural traits.</title>
        <authorList>
            <person name="Chen B."/>
            <person name="Wang J.Y."/>
            <person name="Zheng P.J."/>
            <person name="Li K.L."/>
            <person name="Liang Y.M."/>
            <person name="Chen X.F."/>
            <person name="Zhang C."/>
            <person name="Zhao X."/>
            <person name="He X."/>
            <person name="Zhang G.Q."/>
            <person name="Liu Z.J."/>
            <person name="Xu Q."/>
        </authorList>
    </citation>
    <scope>NUCLEOTIDE SEQUENCE [LARGE SCALE GENOMIC DNA]</scope>
    <source>
        <strain evidence="2">GZMU011</strain>
    </source>
</reference>
<sequence length="217" mass="24663">MNAHSMVFMKFRKRKESGHDNPSHEQKPIMISSVELRQMRRRKEIPCDFMASIKEDSVRAFEMVKEEEIYHLTLKADGRGMDAGPDQDPMVPSSRVIMVPGLLSQRRWSTQPDRRILVSSHGLLPMLPYRPGIKATKVKNQRASIAFFGLIISVPSSQISIDFFFRSSLLGPNSPLSAPSSSSTTALEDRSHESEKSACQHRLLRPYHQRAIISNKF</sequence>
<evidence type="ECO:0000256" key="1">
    <source>
        <dbReference type="SAM" id="MobiDB-lite"/>
    </source>
</evidence>
<comment type="caution">
    <text evidence="2">The sequence shown here is derived from an EMBL/GenBank/DDBJ whole genome shotgun (WGS) entry which is preliminary data.</text>
</comment>
<feature type="region of interest" description="Disordered" evidence="1">
    <location>
        <begin position="174"/>
        <end position="200"/>
    </location>
</feature>
<keyword evidence="3" id="KW-1185">Reference proteome</keyword>
<evidence type="ECO:0000313" key="2">
    <source>
        <dbReference type="EMBL" id="KAL0910365.1"/>
    </source>
</evidence>
<feature type="compositionally biased region" description="Low complexity" evidence="1">
    <location>
        <begin position="174"/>
        <end position="183"/>
    </location>
</feature>
<protein>
    <submittedName>
        <fullName evidence="2">Uncharacterized protein</fullName>
    </submittedName>
</protein>